<dbReference type="GO" id="GO:0043190">
    <property type="term" value="C:ATP-binding cassette (ABC) transporter complex"/>
    <property type="evidence" value="ECO:0007669"/>
    <property type="project" value="InterPro"/>
</dbReference>
<proteinExistence type="inferred from homology"/>
<reference evidence="11 12" key="1">
    <citation type="submission" date="2016-11" db="EMBL/GenBank/DDBJ databases">
        <title>Description of two novel members of the family Erysipelotrichaceae: Ileibacterium lipovorans gen. nov., sp. nov. and Dubosiella newyorkensis, gen. nov., sp. nov.</title>
        <authorList>
            <person name="Cox L.M."/>
            <person name="Sohn J."/>
            <person name="Tyrrell K.L."/>
            <person name="Citron D.M."/>
            <person name="Lawson P.A."/>
            <person name="Patel N.B."/>
            <person name="Iizumi T."/>
            <person name="Perez-Perez G.I."/>
            <person name="Goldstein E.J."/>
            <person name="Blaser M.J."/>
        </authorList>
    </citation>
    <scope>NUCLEOTIDE SEQUENCE [LARGE SCALE GENOMIC DNA]</scope>
    <source>
        <strain evidence="11 12">NYU-BL-A4</strain>
    </source>
</reference>
<dbReference type="GO" id="GO:0015920">
    <property type="term" value="P:lipopolysaccharide transport"/>
    <property type="evidence" value="ECO:0007669"/>
    <property type="project" value="TreeGrafter"/>
</dbReference>
<dbReference type="InterPro" id="IPR000412">
    <property type="entry name" value="ABC_2_transport"/>
</dbReference>
<organism evidence="11 12">
    <name type="scientific">Dubosiella newyorkensis</name>
    <dbReference type="NCBI Taxonomy" id="1862672"/>
    <lineage>
        <taxon>Bacteria</taxon>
        <taxon>Bacillati</taxon>
        <taxon>Bacillota</taxon>
        <taxon>Erysipelotrichia</taxon>
        <taxon>Erysipelotrichales</taxon>
        <taxon>Erysipelotrichaceae</taxon>
        <taxon>Dubosiella</taxon>
    </lineage>
</organism>
<evidence type="ECO:0000256" key="9">
    <source>
        <dbReference type="RuleBase" id="RU361157"/>
    </source>
</evidence>
<comment type="caution">
    <text evidence="11">The sequence shown here is derived from an EMBL/GenBank/DDBJ whole genome shotgun (WGS) entry which is preliminary data.</text>
</comment>
<comment type="subcellular location">
    <subcellularLocation>
        <location evidence="1">Cell inner membrane</location>
        <topology evidence="1">Multi-pass membrane protein</topology>
    </subcellularLocation>
    <subcellularLocation>
        <location evidence="9">Cell membrane</location>
        <topology evidence="9">Multi-pass membrane protein</topology>
    </subcellularLocation>
</comment>
<dbReference type="Pfam" id="PF01061">
    <property type="entry name" value="ABC2_membrane"/>
    <property type="match status" value="1"/>
</dbReference>
<evidence type="ECO:0000256" key="8">
    <source>
        <dbReference type="ARBA" id="ARBA00023136"/>
    </source>
</evidence>
<dbReference type="OrthoDB" id="9794365at2"/>
<evidence type="ECO:0000256" key="6">
    <source>
        <dbReference type="ARBA" id="ARBA00022692"/>
    </source>
</evidence>
<evidence type="ECO:0000313" key="12">
    <source>
        <dbReference type="Proteomes" id="UP000186705"/>
    </source>
</evidence>
<evidence type="ECO:0000259" key="10">
    <source>
        <dbReference type="PROSITE" id="PS51012"/>
    </source>
</evidence>
<evidence type="ECO:0000313" key="11">
    <source>
        <dbReference type="EMBL" id="OLU46795.1"/>
    </source>
</evidence>
<dbReference type="PANTHER" id="PTHR30413">
    <property type="entry name" value="INNER MEMBRANE TRANSPORT PERMEASE"/>
    <property type="match status" value="1"/>
</dbReference>
<dbReference type="InterPro" id="IPR047817">
    <property type="entry name" value="ABC2_TM_bact-type"/>
</dbReference>
<feature type="transmembrane region" description="Helical" evidence="9">
    <location>
        <begin position="29"/>
        <end position="50"/>
    </location>
</feature>
<feature type="transmembrane region" description="Helical" evidence="9">
    <location>
        <begin position="106"/>
        <end position="131"/>
    </location>
</feature>
<keyword evidence="5" id="KW-0997">Cell inner membrane</keyword>
<dbReference type="EMBL" id="MPKA01000059">
    <property type="protein sequence ID" value="OLU46795.1"/>
    <property type="molecule type" value="Genomic_DNA"/>
</dbReference>
<name>A0A1U7NN98_9FIRM</name>
<sequence length="262" mass="30104">MKLFKDLYQYRELLKTNIKKDIRGRYKGSFLGILWSFINPLLQVVVYWIVFPYLMGRAAMEGENYLIYLITGLIPWTFFMTVVSQGTVCIKSNAGIINKVYFPREILPISMVASGLVNFFISCIIILVFLLGSGVGISYHIILVPVIACIEALLALGLVFILSAINVYVQDVENIVQFLLNMLMYGSPIIYQLKQFDSAGFLYKLIEWNPMTILITAYRDVFMYHRWVNWQDLGIVFLLALVLVVLGYEVFKKLEKGFAEQL</sequence>
<dbReference type="InterPro" id="IPR013525">
    <property type="entry name" value="ABC2_TM"/>
</dbReference>
<dbReference type="AlphaFoldDB" id="A0A1U7NN98"/>
<keyword evidence="4 9" id="KW-1003">Cell membrane</keyword>
<dbReference type="PANTHER" id="PTHR30413:SF8">
    <property type="entry name" value="TRANSPORT PERMEASE PROTEIN"/>
    <property type="match status" value="1"/>
</dbReference>
<evidence type="ECO:0000256" key="5">
    <source>
        <dbReference type="ARBA" id="ARBA00022519"/>
    </source>
</evidence>
<dbReference type="PROSITE" id="PS51012">
    <property type="entry name" value="ABC_TM2"/>
    <property type="match status" value="1"/>
</dbReference>
<accession>A0A1U7NN98</accession>
<dbReference type="RefSeq" id="WP_076341164.1">
    <property type="nucleotide sequence ID" value="NZ_CAOQIG010000001.1"/>
</dbReference>
<evidence type="ECO:0000256" key="2">
    <source>
        <dbReference type="ARBA" id="ARBA00007783"/>
    </source>
</evidence>
<dbReference type="PIRSF" id="PIRSF006648">
    <property type="entry name" value="DrrB"/>
    <property type="match status" value="1"/>
</dbReference>
<feature type="transmembrane region" description="Helical" evidence="9">
    <location>
        <begin position="137"/>
        <end position="162"/>
    </location>
</feature>
<comment type="similarity">
    <text evidence="2 9">Belongs to the ABC-2 integral membrane protein family.</text>
</comment>
<dbReference type="GeneID" id="78275283"/>
<feature type="transmembrane region" description="Helical" evidence="9">
    <location>
        <begin position="233"/>
        <end position="251"/>
    </location>
</feature>
<keyword evidence="8 9" id="KW-0472">Membrane</keyword>
<keyword evidence="3 9" id="KW-0813">Transport</keyword>
<dbReference type="STRING" id="1862672.BO225_04880"/>
<feature type="transmembrane region" description="Helical" evidence="9">
    <location>
        <begin position="65"/>
        <end position="85"/>
    </location>
</feature>
<feature type="transmembrane region" description="Helical" evidence="9">
    <location>
        <begin position="174"/>
        <end position="193"/>
    </location>
</feature>
<dbReference type="GO" id="GO:0140359">
    <property type="term" value="F:ABC-type transporter activity"/>
    <property type="evidence" value="ECO:0007669"/>
    <property type="project" value="InterPro"/>
</dbReference>
<keyword evidence="12" id="KW-1185">Reference proteome</keyword>
<keyword evidence="6 9" id="KW-0812">Transmembrane</keyword>
<protein>
    <recommendedName>
        <fullName evidence="9">Transport permease protein</fullName>
    </recommendedName>
</protein>
<evidence type="ECO:0000256" key="4">
    <source>
        <dbReference type="ARBA" id="ARBA00022475"/>
    </source>
</evidence>
<gene>
    <name evidence="11" type="ORF">BO225_04880</name>
</gene>
<dbReference type="Proteomes" id="UP000186705">
    <property type="component" value="Unassembled WGS sequence"/>
</dbReference>
<evidence type="ECO:0000256" key="3">
    <source>
        <dbReference type="ARBA" id="ARBA00022448"/>
    </source>
</evidence>
<evidence type="ECO:0000256" key="7">
    <source>
        <dbReference type="ARBA" id="ARBA00022989"/>
    </source>
</evidence>
<feature type="domain" description="ABC transmembrane type-2" evidence="10">
    <location>
        <begin position="31"/>
        <end position="254"/>
    </location>
</feature>
<evidence type="ECO:0000256" key="1">
    <source>
        <dbReference type="ARBA" id="ARBA00004429"/>
    </source>
</evidence>
<keyword evidence="7 9" id="KW-1133">Transmembrane helix</keyword>